<keyword evidence="1" id="KW-0238">DNA-binding</keyword>
<dbReference type="CDD" id="cd03768">
    <property type="entry name" value="SR_ResInv"/>
    <property type="match status" value="1"/>
</dbReference>
<dbReference type="EMBL" id="AP023367">
    <property type="protein sequence ID" value="BCJ96811.1"/>
    <property type="molecule type" value="Genomic_DNA"/>
</dbReference>
<name>A0A6S6RDL1_9FIRM</name>
<dbReference type="KEGG" id="acel:acsn021_43800"/>
<dbReference type="PANTHER" id="PTHR30461:SF2">
    <property type="entry name" value="SERINE RECOMBINASE PINE-RELATED"/>
    <property type="match status" value="1"/>
</dbReference>
<accession>A0A6S6RDL1</accession>
<dbReference type="Gene3D" id="3.40.50.1390">
    <property type="entry name" value="Resolvase, N-terminal catalytic domain"/>
    <property type="match status" value="1"/>
</dbReference>
<protein>
    <submittedName>
        <fullName evidence="3">DNA invertase</fullName>
    </submittedName>
</protein>
<evidence type="ECO:0000256" key="2">
    <source>
        <dbReference type="ARBA" id="ARBA00023172"/>
    </source>
</evidence>
<dbReference type="PANTHER" id="PTHR30461">
    <property type="entry name" value="DNA-INVERTASE FROM LAMBDOID PROPHAGE"/>
    <property type="match status" value="1"/>
</dbReference>
<dbReference type="Proteomes" id="UP000515561">
    <property type="component" value="Chromosome"/>
</dbReference>
<reference evidence="3 4" key="1">
    <citation type="journal article" date="2016" name="Int. J. Syst. Evol. Microbiol.">
        <title>Descriptions of Anaerotaenia torta gen. nov., sp. nov. and Anaerocolumna cellulosilytica gen. nov., sp. nov. isolated from a methanogenic reactor of cattle waste.</title>
        <authorList>
            <person name="Uek A."/>
            <person name="Ohtaki Y."/>
            <person name="Kaku N."/>
            <person name="Ueki K."/>
        </authorList>
    </citation>
    <scope>NUCLEOTIDE SEQUENCE [LARGE SCALE GENOMIC DNA]</scope>
    <source>
        <strain evidence="3 4">SN021</strain>
    </source>
</reference>
<dbReference type="InterPro" id="IPR050639">
    <property type="entry name" value="SSR_resolvase"/>
</dbReference>
<dbReference type="InterPro" id="IPR036162">
    <property type="entry name" value="Resolvase-like_N_sf"/>
</dbReference>
<evidence type="ECO:0000313" key="3">
    <source>
        <dbReference type="EMBL" id="BCJ96811.1"/>
    </source>
</evidence>
<keyword evidence="4" id="KW-1185">Reference proteome</keyword>
<sequence length="199" mass="22219">MDTDKNVTYLGYIRVSKENMNLDRQSDLLIAAGVPERNIYQEKVTGTKRDREALNQMIESIKPNEKIVVVVAELSRLSRSTRDLIEIVELIHSKGADIKSLKEPWIDTTSPQSKLLFTIFAGLSQFERDLLSDRTKDGLKAAKARGRTGGRPSKRTDKAITVTSLYNNGVKIAEIVRQTALSRSTVNRIIRDGASKTCA</sequence>
<dbReference type="GO" id="GO:0003677">
    <property type="term" value="F:DNA binding"/>
    <property type="evidence" value="ECO:0007669"/>
    <property type="project" value="UniProtKB-KW"/>
</dbReference>
<dbReference type="Gene3D" id="1.10.10.60">
    <property type="entry name" value="Homeodomain-like"/>
    <property type="match status" value="1"/>
</dbReference>
<dbReference type="InterPro" id="IPR006119">
    <property type="entry name" value="Resolv_N"/>
</dbReference>
<keyword evidence="2" id="KW-0233">DNA recombination</keyword>
<evidence type="ECO:0000313" key="4">
    <source>
        <dbReference type="Proteomes" id="UP000515561"/>
    </source>
</evidence>
<dbReference type="SUPFAM" id="SSF53041">
    <property type="entry name" value="Resolvase-like"/>
    <property type="match status" value="1"/>
</dbReference>
<dbReference type="SMART" id="SM00857">
    <property type="entry name" value="Resolvase"/>
    <property type="match status" value="1"/>
</dbReference>
<dbReference type="RefSeq" id="WP_184096089.1">
    <property type="nucleotide sequence ID" value="NZ_AP023367.1"/>
</dbReference>
<dbReference type="PROSITE" id="PS51736">
    <property type="entry name" value="RECOMBINASES_3"/>
    <property type="match status" value="1"/>
</dbReference>
<dbReference type="Pfam" id="PF00239">
    <property type="entry name" value="Resolvase"/>
    <property type="match status" value="1"/>
</dbReference>
<organism evidence="3 4">
    <name type="scientific">Anaerocolumna cellulosilytica</name>
    <dbReference type="NCBI Taxonomy" id="433286"/>
    <lineage>
        <taxon>Bacteria</taxon>
        <taxon>Bacillati</taxon>
        <taxon>Bacillota</taxon>
        <taxon>Clostridia</taxon>
        <taxon>Lachnospirales</taxon>
        <taxon>Lachnospiraceae</taxon>
        <taxon>Anaerocolumna</taxon>
    </lineage>
</organism>
<dbReference type="AlphaFoldDB" id="A0A6S6RDL1"/>
<proteinExistence type="predicted"/>
<dbReference type="Pfam" id="PF02796">
    <property type="entry name" value="HTH_7"/>
    <property type="match status" value="1"/>
</dbReference>
<evidence type="ECO:0000256" key="1">
    <source>
        <dbReference type="ARBA" id="ARBA00023125"/>
    </source>
</evidence>
<dbReference type="InterPro" id="IPR006120">
    <property type="entry name" value="Resolvase_HTH_dom"/>
</dbReference>
<gene>
    <name evidence="3" type="ORF">acsn021_43800</name>
</gene>
<dbReference type="GO" id="GO:0000150">
    <property type="term" value="F:DNA strand exchange activity"/>
    <property type="evidence" value="ECO:0007669"/>
    <property type="project" value="InterPro"/>
</dbReference>